<dbReference type="Pfam" id="PF13432">
    <property type="entry name" value="TPR_16"/>
    <property type="match status" value="1"/>
</dbReference>
<dbReference type="Pfam" id="PF01075">
    <property type="entry name" value="Glyco_transf_9"/>
    <property type="match status" value="1"/>
</dbReference>
<dbReference type="Proteomes" id="UP000509782">
    <property type="component" value="Chromosome"/>
</dbReference>
<protein>
    <submittedName>
        <fullName evidence="4">Tetratricopeptide repeat protein</fullName>
    </submittedName>
</protein>
<sequence length="516" mass="56101">MNSTPSLQDLQQQALTAFRDNRLQDARSLFEQLLAADPDSARALEGLAYVAARQDDFAQAADWFDRAVKAGPASPDLLRDAGIASKNAGRPAAALAHFQAALKRAPEQLAYYGEIADLQARLGQGDQAVALIRHALKLAPSSPALHYTHGKLLGQAGRFDEELQAYQRALSLKPDFVDAHVNLGVALRDMRRFDEALRSFKKAIALDPEHAGARNNRAQTNLMLGNFEHGWRDYEWRWRDGGQRHDFAGKPWLGETGLAGKTLLVHSEQGLGDTLQFVRYIEPLSRAGARVVLRVQPALLPLLKDLPGAAAVIGADAPVPEYDRHVPLLSLPLALRETAVRSVAPYLAADPDRANRWEATLAGRGARGKRIGLAWAGNPAHPDDANRSTAFTQWAGVLATPHTFVSLQRDLREADRAPLDAAGQVFQAGPLLTDFAETAALVSRLDLVITVDTAVAHLAGALGVSTWVLLPHTPDWRWGLDRADTPWYASATLRRQAARGDWAAVFEGLARDLAAA</sequence>
<feature type="repeat" description="TPR" evidence="3">
    <location>
        <begin position="143"/>
        <end position="176"/>
    </location>
</feature>
<dbReference type="GO" id="GO:0016757">
    <property type="term" value="F:glycosyltransferase activity"/>
    <property type="evidence" value="ECO:0007669"/>
    <property type="project" value="InterPro"/>
</dbReference>
<dbReference type="RefSeq" id="WP_174717132.1">
    <property type="nucleotide sequence ID" value="NZ_CP054569.1"/>
</dbReference>
<evidence type="ECO:0000256" key="3">
    <source>
        <dbReference type="PROSITE-ProRule" id="PRU00339"/>
    </source>
</evidence>
<feature type="repeat" description="TPR" evidence="3">
    <location>
        <begin position="177"/>
        <end position="210"/>
    </location>
</feature>
<dbReference type="EMBL" id="CP054569">
    <property type="protein sequence ID" value="QKQ50084.1"/>
    <property type="molecule type" value="Genomic_DNA"/>
</dbReference>
<reference evidence="4 5" key="1">
    <citation type="submission" date="2020-05" db="EMBL/GenBank/DDBJ databases">
        <title>FDA dAtabase for Regulatory Grade micrObial Sequences (FDA-ARGOS): Supporting development and validation of Infectious Disease Dx tests.</title>
        <authorList>
            <person name="Sproer C."/>
            <person name="Gronow S."/>
            <person name="Severitt S."/>
            <person name="Schroder I."/>
            <person name="Tallon L."/>
            <person name="Sadzewicz L."/>
            <person name="Zhao X."/>
            <person name="Vavikolanu K."/>
            <person name="Mehta A."/>
            <person name="Aluvathingal J."/>
            <person name="Nadendla S."/>
            <person name="Myers T."/>
            <person name="Yan Y."/>
            <person name="Sichtig H."/>
        </authorList>
    </citation>
    <scope>NUCLEOTIDE SEQUENCE [LARGE SCALE GENOMIC DNA]</scope>
    <source>
        <strain evidence="4 5">FDAARGOS_787</strain>
    </source>
</reference>
<dbReference type="Pfam" id="PF14559">
    <property type="entry name" value="TPR_19"/>
    <property type="match status" value="1"/>
</dbReference>
<dbReference type="SMART" id="SM00028">
    <property type="entry name" value="TPR"/>
    <property type="match status" value="6"/>
</dbReference>
<dbReference type="SUPFAM" id="SSF53756">
    <property type="entry name" value="UDP-Glycosyltransferase/glycogen phosphorylase"/>
    <property type="match status" value="1"/>
</dbReference>
<keyword evidence="2 3" id="KW-0802">TPR repeat</keyword>
<evidence type="ECO:0000256" key="1">
    <source>
        <dbReference type="ARBA" id="ARBA00022737"/>
    </source>
</evidence>
<dbReference type="Pfam" id="PF00515">
    <property type="entry name" value="TPR_1"/>
    <property type="match status" value="1"/>
</dbReference>
<evidence type="ECO:0000256" key="2">
    <source>
        <dbReference type="ARBA" id="ARBA00022803"/>
    </source>
</evidence>
<feature type="repeat" description="TPR" evidence="3">
    <location>
        <begin position="41"/>
        <end position="74"/>
    </location>
</feature>
<dbReference type="Gene3D" id="1.25.40.10">
    <property type="entry name" value="Tetratricopeptide repeat domain"/>
    <property type="match status" value="2"/>
</dbReference>
<keyword evidence="1" id="KW-0677">Repeat</keyword>
<dbReference type="InterPro" id="IPR051685">
    <property type="entry name" value="Ycf3/AcsC/BcsC/TPR_MFPF"/>
</dbReference>
<dbReference type="PROSITE" id="PS50005">
    <property type="entry name" value="TPR"/>
    <property type="match status" value="3"/>
</dbReference>
<dbReference type="InterPro" id="IPR011990">
    <property type="entry name" value="TPR-like_helical_dom_sf"/>
</dbReference>
<organism evidence="4 5">
    <name type="scientific">Achromobacter denitrificans</name>
    <name type="common">Alcaligenes denitrificans</name>
    <dbReference type="NCBI Taxonomy" id="32002"/>
    <lineage>
        <taxon>Bacteria</taxon>
        <taxon>Pseudomonadati</taxon>
        <taxon>Pseudomonadota</taxon>
        <taxon>Betaproteobacteria</taxon>
        <taxon>Burkholderiales</taxon>
        <taxon>Alcaligenaceae</taxon>
        <taxon>Achromobacter</taxon>
    </lineage>
</organism>
<gene>
    <name evidence="4" type="ORF">FOC81_26610</name>
</gene>
<dbReference type="InterPro" id="IPR002201">
    <property type="entry name" value="Glyco_trans_9"/>
</dbReference>
<evidence type="ECO:0000313" key="5">
    <source>
        <dbReference type="Proteomes" id="UP000509782"/>
    </source>
</evidence>
<accession>A0A6N0JSW7</accession>
<dbReference type="InterPro" id="IPR019734">
    <property type="entry name" value="TPR_rpt"/>
</dbReference>
<dbReference type="SUPFAM" id="SSF48452">
    <property type="entry name" value="TPR-like"/>
    <property type="match status" value="1"/>
</dbReference>
<dbReference type="PANTHER" id="PTHR44943">
    <property type="entry name" value="CELLULOSE SYNTHASE OPERON PROTEIN C"/>
    <property type="match status" value="1"/>
</dbReference>
<dbReference type="PANTHER" id="PTHR44943:SF8">
    <property type="entry name" value="TPR REPEAT-CONTAINING PROTEIN MJ0263"/>
    <property type="match status" value="1"/>
</dbReference>
<proteinExistence type="predicted"/>
<dbReference type="PROSITE" id="PS50293">
    <property type="entry name" value="TPR_REGION"/>
    <property type="match status" value="1"/>
</dbReference>
<name>A0A6N0JSW7_ACHDE</name>
<dbReference type="Gene3D" id="3.40.50.2000">
    <property type="entry name" value="Glycogen Phosphorylase B"/>
    <property type="match status" value="1"/>
</dbReference>
<evidence type="ECO:0000313" key="4">
    <source>
        <dbReference type="EMBL" id="QKQ50084.1"/>
    </source>
</evidence>
<dbReference type="AlphaFoldDB" id="A0A6N0JSW7"/>